<evidence type="ECO:0000259" key="10">
    <source>
        <dbReference type="PROSITE" id="PS51379"/>
    </source>
</evidence>
<dbReference type="InterPro" id="IPR001709">
    <property type="entry name" value="Flavoprot_Pyr_Nucl_cyt_Rdtase"/>
</dbReference>
<dbReference type="EC" id="1.14.13.208" evidence="9"/>
<evidence type="ECO:0000256" key="7">
    <source>
        <dbReference type="ARBA" id="ARBA00023004"/>
    </source>
</evidence>
<comment type="catalytic activity">
    <reaction evidence="9">
        <text>benzoyl-CoA + NADPH + O2 + H(+) = 2,3-epoxy-2,3-dihydrobenzoyl-CoA + NADP(+) + H2O</text>
        <dbReference type="Rhea" id="RHEA:48312"/>
        <dbReference type="ChEBI" id="CHEBI:15377"/>
        <dbReference type="ChEBI" id="CHEBI:15378"/>
        <dbReference type="ChEBI" id="CHEBI:15379"/>
        <dbReference type="ChEBI" id="CHEBI:57369"/>
        <dbReference type="ChEBI" id="CHEBI:57783"/>
        <dbReference type="ChEBI" id="CHEBI:58349"/>
        <dbReference type="ChEBI" id="CHEBI:88118"/>
        <dbReference type="EC" id="1.14.13.208"/>
    </reaction>
</comment>
<dbReference type="InterPro" id="IPR039261">
    <property type="entry name" value="FNR_nucleotide-bd"/>
</dbReference>
<evidence type="ECO:0000259" key="11">
    <source>
        <dbReference type="PROSITE" id="PS51384"/>
    </source>
</evidence>
<keyword evidence="5 9" id="KW-0521">NADP</keyword>
<evidence type="ECO:0000256" key="1">
    <source>
        <dbReference type="ARBA" id="ARBA00001974"/>
    </source>
</evidence>
<keyword evidence="3" id="KW-0479">Metal-binding</keyword>
<keyword evidence="6 9" id="KW-0560">Oxidoreductase</keyword>
<feature type="domain" description="4Fe-4S ferredoxin-type" evidence="10">
    <location>
        <begin position="42"/>
        <end position="69"/>
    </location>
</feature>
<dbReference type="InterPro" id="IPR017938">
    <property type="entry name" value="Riboflavin_synthase-like_b-brl"/>
</dbReference>
<organism evidence="12 13">
    <name type="scientific">Massilia suwonensis</name>
    <dbReference type="NCBI Taxonomy" id="648895"/>
    <lineage>
        <taxon>Bacteria</taxon>
        <taxon>Pseudomonadati</taxon>
        <taxon>Pseudomonadota</taxon>
        <taxon>Betaproteobacteria</taxon>
        <taxon>Burkholderiales</taxon>
        <taxon>Oxalobacteraceae</taxon>
        <taxon>Telluria group</taxon>
        <taxon>Massilia</taxon>
    </lineage>
</organism>
<dbReference type="SUPFAM" id="SSF54862">
    <property type="entry name" value="4Fe-4S ferredoxins"/>
    <property type="match status" value="1"/>
</dbReference>
<dbReference type="PIRSF" id="PIRSF000361">
    <property type="entry name" value="Frd-NADP+_RD"/>
    <property type="match status" value="1"/>
</dbReference>
<keyword evidence="8" id="KW-0411">Iron-sulfur</keyword>
<comment type="caution">
    <text evidence="12">The sequence shown here is derived from an EMBL/GenBank/DDBJ whole genome shotgun (WGS) entry which is preliminary data.</text>
</comment>
<dbReference type="InterPro" id="IPR001433">
    <property type="entry name" value="OxRdtase_FAD/NAD-bd"/>
</dbReference>
<evidence type="ECO:0000256" key="6">
    <source>
        <dbReference type="ARBA" id="ARBA00023002"/>
    </source>
</evidence>
<dbReference type="PROSITE" id="PS51379">
    <property type="entry name" value="4FE4S_FER_2"/>
    <property type="match status" value="2"/>
</dbReference>
<keyword evidence="2 9" id="KW-0285">Flavoprotein</keyword>
<evidence type="ECO:0000256" key="4">
    <source>
        <dbReference type="ARBA" id="ARBA00022827"/>
    </source>
</evidence>
<keyword evidence="7" id="KW-0408">Iron</keyword>
<evidence type="ECO:0000256" key="8">
    <source>
        <dbReference type="ARBA" id="ARBA00023014"/>
    </source>
</evidence>
<dbReference type="SUPFAM" id="SSF63380">
    <property type="entry name" value="Riboflavin synthase domain-like"/>
    <property type="match status" value="1"/>
</dbReference>
<evidence type="ECO:0000256" key="3">
    <source>
        <dbReference type="ARBA" id="ARBA00022723"/>
    </source>
</evidence>
<evidence type="ECO:0000256" key="2">
    <source>
        <dbReference type="ARBA" id="ARBA00022630"/>
    </source>
</evidence>
<dbReference type="PRINTS" id="PR00371">
    <property type="entry name" value="FPNCR"/>
</dbReference>
<dbReference type="InterPro" id="IPR017927">
    <property type="entry name" value="FAD-bd_FR_type"/>
</dbReference>
<feature type="domain" description="FAD-binding FR-type" evidence="11">
    <location>
        <begin position="144"/>
        <end position="266"/>
    </location>
</feature>
<dbReference type="EMBL" id="JBHSMR010000013">
    <property type="protein sequence ID" value="MFC5478739.1"/>
    <property type="molecule type" value="Genomic_DNA"/>
</dbReference>
<reference evidence="13" key="1">
    <citation type="journal article" date="2019" name="Int. J. Syst. Evol. Microbiol.">
        <title>The Global Catalogue of Microorganisms (GCM) 10K type strain sequencing project: providing services to taxonomists for standard genome sequencing and annotation.</title>
        <authorList>
            <consortium name="The Broad Institute Genomics Platform"/>
            <consortium name="The Broad Institute Genome Sequencing Center for Infectious Disease"/>
            <person name="Wu L."/>
            <person name="Ma J."/>
        </authorList>
    </citation>
    <scope>NUCLEOTIDE SEQUENCE [LARGE SCALE GENOMIC DNA]</scope>
    <source>
        <strain evidence="13">CCUG 43111</strain>
    </source>
</reference>
<dbReference type="Pfam" id="PF00175">
    <property type="entry name" value="NAD_binding_1"/>
    <property type="match status" value="1"/>
</dbReference>
<comment type="subunit">
    <text evidence="9">Homodimer.</text>
</comment>
<dbReference type="InterPro" id="IPR017900">
    <property type="entry name" value="4Fe4S_Fe_S_CS"/>
</dbReference>
<sequence>MNAPVPIALIRQHLIDPEVCIRCNTCEETCPIDAITHDSRNYVVDADICNACGNCVSPCPTGAIDHWHMVPKAAAYPLAEQFSWDELPPQQSHPEPLLEQMEAANEAAGAVLDETVQANAAISVSSPIPPWSAAHPYAHLYTLKNPVQATVAGNYRLTAPDAASDVHHIVLDFGTQMFPILEGQSIGIIPPGVDENGKPHYMRMYSVASARGGEREGYNNLALTVKRVTEDHAGQPVQGVASNYLCDLPKGATVQVAGPFGVNYLMPNHAGSNIMMICTGTGSAPMRAMTEHRRRMYAAGKPHDGKLMLFFGARNPAELPYFGPLLKLPADFIDMHLAFSRLPDQPKAYVQDKIRAAGPSVAQLLASDTYLYICGLKGMETGVLEALSDVCAQAGIDWPALQARMVAEGRFHVETY</sequence>
<dbReference type="Gene3D" id="3.40.50.80">
    <property type="entry name" value="Nucleotide-binding domain of ferredoxin-NADP reductase (FNR) module"/>
    <property type="match status" value="1"/>
</dbReference>
<gene>
    <name evidence="12" type="primary">boxA</name>
    <name evidence="12" type="ORF">ACFPQ5_11090</name>
</gene>
<dbReference type="NCBIfam" id="TIGR03224">
    <property type="entry name" value="benzo_boxA"/>
    <property type="match status" value="1"/>
</dbReference>
<dbReference type="InterPro" id="IPR017634">
    <property type="entry name" value="Benzoyl_CoA_Oase_BoxA"/>
</dbReference>
<dbReference type="PANTHER" id="PTHR43314">
    <property type="match status" value="1"/>
</dbReference>
<keyword evidence="13" id="KW-1185">Reference proteome</keyword>
<protein>
    <recommendedName>
        <fullName evidence="9">Benzoyl-CoA oxygenase component A</fullName>
        <ecNumber evidence="9">1.14.13.208</ecNumber>
    </recommendedName>
</protein>
<dbReference type="SUPFAM" id="SSF52343">
    <property type="entry name" value="Ferredoxin reductase-like, C-terminal NADP-linked domain"/>
    <property type="match status" value="1"/>
</dbReference>
<proteinExistence type="predicted"/>
<evidence type="ECO:0000256" key="9">
    <source>
        <dbReference type="PIRNR" id="PIRNR000361"/>
    </source>
</evidence>
<dbReference type="InterPro" id="IPR017896">
    <property type="entry name" value="4Fe4S_Fe-S-bd"/>
</dbReference>
<dbReference type="GO" id="GO:0016491">
    <property type="term" value="F:oxidoreductase activity"/>
    <property type="evidence" value="ECO:0007669"/>
    <property type="project" value="UniProtKB-KW"/>
</dbReference>
<evidence type="ECO:0000256" key="5">
    <source>
        <dbReference type="ARBA" id="ARBA00022857"/>
    </source>
</evidence>
<dbReference type="InterPro" id="IPR015701">
    <property type="entry name" value="FNR"/>
</dbReference>
<dbReference type="Proteomes" id="UP001596101">
    <property type="component" value="Unassembled WGS sequence"/>
</dbReference>
<dbReference type="Pfam" id="PF14697">
    <property type="entry name" value="Fer4_21"/>
    <property type="match status" value="1"/>
</dbReference>
<comment type="cofactor">
    <cofactor evidence="1">
        <name>FAD</name>
        <dbReference type="ChEBI" id="CHEBI:57692"/>
    </cofactor>
</comment>
<dbReference type="Gene3D" id="2.40.30.10">
    <property type="entry name" value="Translation factors"/>
    <property type="match status" value="1"/>
</dbReference>
<accession>A0ABW0MKG7</accession>
<dbReference type="RefSeq" id="WP_379754984.1">
    <property type="nucleotide sequence ID" value="NZ_JBHSMR010000013.1"/>
</dbReference>
<keyword evidence="4 9" id="KW-0274">FAD</keyword>
<name>A0ABW0MKG7_9BURK</name>
<dbReference type="Gene3D" id="3.30.70.20">
    <property type="match status" value="1"/>
</dbReference>
<evidence type="ECO:0000313" key="12">
    <source>
        <dbReference type="EMBL" id="MFC5478739.1"/>
    </source>
</evidence>
<dbReference type="PROSITE" id="PS00198">
    <property type="entry name" value="4FE4S_FER_1"/>
    <property type="match status" value="2"/>
</dbReference>
<dbReference type="PROSITE" id="PS51384">
    <property type="entry name" value="FAD_FR"/>
    <property type="match status" value="1"/>
</dbReference>
<dbReference type="PIRSF" id="PIRSF501177">
    <property type="entry name" value="BoxA"/>
    <property type="match status" value="1"/>
</dbReference>
<feature type="domain" description="4Fe-4S ferredoxin-type" evidence="10">
    <location>
        <begin position="11"/>
        <end position="40"/>
    </location>
</feature>
<evidence type="ECO:0000313" key="13">
    <source>
        <dbReference type="Proteomes" id="UP001596101"/>
    </source>
</evidence>